<comment type="caution">
    <text evidence="1">The sequence shown here is derived from an EMBL/GenBank/DDBJ whole genome shotgun (WGS) entry which is preliminary data.</text>
</comment>
<dbReference type="InterPro" id="IPR021263">
    <property type="entry name" value="DUF2840"/>
</dbReference>
<dbReference type="Proteomes" id="UP001459204">
    <property type="component" value="Unassembled WGS sequence"/>
</dbReference>
<name>A0ABU9IW23_9GAMM</name>
<accession>A0ABU9IW23</accession>
<evidence type="ECO:0000313" key="1">
    <source>
        <dbReference type="EMBL" id="MEL1262864.1"/>
    </source>
</evidence>
<organism evidence="1 2">
    <name type="scientific">Pseudoxanthomonas putridarboris</name>
    <dbReference type="NCBI Taxonomy" id="752605"/>
    <lineage>
        <taxon>Bacteria</taxon>
        <taxon>Pseudomonadati</taxon>
        <taxon>Pseudomonadota</taxon>
        <taxon>Gammaproteobacteria</taxon>
        <taxon>Lysobacterales</taxon>
        <taxon>Lysobacteraceae</taxon>
        <taxon>Pseudoxanthomonas</taxon>
    </lineage>
</organism>
<dbReference type="EMBL" id="JBBWWT010000001">
    <property type="protein sequence ID" value="MEL1262864.1"/>
    <property type="molecule type" value="Genomic_DNA"/>
</dbReference>
<gene>
    <name evidence="1" type="ORF">AAD027_00560</name>
</gene>
<dbReference type="Pfam" id="PF11000">
    <property type="entry name" value="DUF2840"/>
    <property type="match status" value="1"/>
</dbReference>
<sequence length="150" mass="16078">MTPLTRVALTCVPDCASAWLRFGRSLWEDAPEDRSRCVYFPPGAVFARVEHGGDGRQRLAVLRAAGPGERVVCLPGIAPGAQLLLHATTASKTAQALSAIAAIEAQRIPPEEVSEDYWRVLHQRLVAGAALPVYTAAEHAAATLRRSLLS</sequence>
<keyword evidence="2" id="KW-1185">Reference proteome</keyword>
<dbReference type="RefSeq" id="WP_341724065.1">
    <property type="nucleotide sequence ID" value="NZ_JBBWWT010000001.1"/>
</dbReference>
<protein>
    <submittedName>
        <fullName evidence="1">DUF2840 domain-containing protein</fullName>
    </submittedName>
</protein>
<proteinExistence type="predicted"/>
<reference evidence="1 2" key="1">
    <citation type="submission" date="2024-04" db="EMBL/GenBank/DDBJ databases">
        <title>Draft genome sequence of Pseudoxanthomonas putridarboris WD12.</title>
        <authorList>
            <person name="Oh J."/>
        </authorList>
    </citation>
    <scope>NUCLEOTIDE SEQUENCE [LARGE SCALE GENOMIC DNA]</scope>
    <source>
        <strain evidence="1 2">WD12</strain>
    </source>
</reference>
<evidence type="ECO:0000313" key="2">
    <source>
        <dbReference type="Proteomes" id="UP001459204"/>
    </source>
</evidence>